<comment type="caution">
    <text evidence="1">The sequence shown here is derived from an EMBL/GenBank/DDBJ whole genome shotgun (WGS) entry which is preliminary data.</text>
</comment>
<dbReference type="RefSeq" id="WP_346753710.1">
    <property type="nucleotide sequence ID" value="NZ_JAUJEA010000008.1"/>
</dbReference>
<dbReference type="PANTHER" id="PTHR38436:SF1">
    <property type="entry name" value="ESTER CYCLASE"/>
    <property type="match status" value="1"/>
</dbReference>
<gene>
    <name evidence="1" type="ORF">QQ008_20020</name>
</gene>
<name>A0ABT8KUP9_9BACT</name>
<dbReference type="InterPro" id="IPR009959">
    <property type="entry name" value="Cyclase_SnoaL-like"/>
</dbReference>
<evidence type="ECO:0000313" key="1">
    <source>
        <dbReference type="EMBL" id="MDN5203687.1"/>
    </source>
</evidence>
<reference evidence="1" key="1">
    <citation type="submission" date="2023-06" db="EMBL/GenBank/DDBJ databases">
        <title>Genomic of Parafulvivirga corallium.</title>
        <authorList>
            <person name="Wang G."/>
        </authorList>
    </citation>
    <scope>NUCLEOTIDE SEQUENCE</scope>
    <source>
        <strain evidence="1">BMA10</strain>
    </source>
</reference>
<organism evidence="1 2">
    <name type="scientific">Splendidivirga corallicola</name>
    <dbReference type="NCBI Taxonomy" id="3051826"/>
    <lineage>
        <taxon>Bacteria</taxon>
        <taxon>Pseudomonadati</taxon>
        <taxon>Bacteroidota</taxon>
        <taxon>Cytophagia</taxon>
        <taxon>Cytophagales</taxon>
        <taxon>Splendidivirgaceae</taxon>
        <taxon>Splendidivirga</taxon>
    </lineage>
</organism>
<sequence>MTSKEVVKAWFKNIDDQNYDALKSLMASDHKFHNPMSPAPLGVEEHIGMAQMMTNSLQGKHHVEILVEENGWIAVYGRWKGKHVGEFQGVPATGNDVEFTWTDFFQIVDGKISEEYLEMNPLSLMTQIGAAEAQGS</sequence>
<dbReference type="Proteomes" id="UP001172082">
    <property type="component" value="Unassembled WGS sequence"/>
</dbReference>
<dbReference type="Pfam" id="PF07366">
    <property type="entry name" value="SnoaL"/>
    <property type="match status" value="1"/>
</dbReference>
<dbReference type="SUPFAM" id="SSF54427">
    <property type="entry name" value="NTF2-like"/>
    <property type="match status" value="1"/>
</dbReference>
<dbReference type="EMBL" id="JAUJEA010000008">
    <property type="protein sequence ID" value="MDN5203687.1"/>
    <property type="molecule type" value="Genomic_DNA"/>
</dbReference>
<dbReference type="PANTHER" id="PTHR38436">
    <property type="entry name" value="POLYKETIDE CYCLASE SNOAL-LIKE DOMAIN"/>
    <property type="match status" value="1"/>
</dbReference>
<accession>A0ABT8KUP9</accession>
<dbReference type="InterPro" id="IPR032710">
    <property type="entry name" value="NTF2-like_dom_sf"/>
</dbReference>
<evidence type="ECO:0000313" key="2">
    <source>
        <dbReference type="Proteomes" id="UP001172082"/>
    </source>
</evidence>
<dbReference type="Gene3D" id="3.10.450.50">
    <property type="match status" value="1"/>
</dbReference>
<proteinExistence type="predicted"/>
<protein>
    <submittedName>
        <fullName evidence="1">Ester cyclase</fullName>
    </submittedName>
</protein>
<keyword evidence="2" id="KW-1185">Reference proteome</keyword>